<gene>
    <name evidence="1" type="ORF">LCGC14_0798020</name>
</gene>
<dbReference type="AlphaFoldDB" id="A0A0F9PUW8"/>
<sequence>MARIISWFSCGAPSAVATKLARPDVIAYCEVKEEHPDNMRFLRDCEKWFGQEVLILGNDKYGRSAREVWRQTRFLVGPTGARCTTELKKKVRQQFQEPDDVIVMGYTADETDRVAKFQGANAEGHNLWPILIERGLTRSDCKAVVERAGIELPAMYLLGYRNNNCIGCIKGQAGYWNKIKDDFPEDFQETAQIEAELGRTICKREWTNGGGERQLERFPLTELPPDLGDYPNETDIECSLFCRMAEQDMSVIDTQEKG</sequence>
<reference evidence="1" key="1">
    <citation type="journal article" date="2015" name="Nature">
        <title>Complex archaea that bridge the gap between prokaryotes and eukaryotes.</title>
        <authorList>
            <person name="Spang A."/>
            <person name="Saw J.H."/>
            <person name="Jorgensen S.L."/>
            <person name="Zaremba-Niedzwiedzka K."/>
            <person name="Martijn J."/>
            <person name="Lind A.E."/>
            <person name="van Eijk R."/>
            <person name="Schleper C."/>
            <person name="Guy L."/>
            <person name="Ettema T.J."/>
        </authorList>
    </citation>
    <scope>NUCLEOTIDE SEQUENCE</scope>
</reference>
<dbReference type="Gene3D" id="3.40.50.620">
    <property type="entry name" value="HUPs"/>
    <property type="match status" value="1"/>
</dbReference>
<organism evidence="1">
    <name type="scientific">marine sediment metagenome</name>
    <dbReference type="NCBI Taxonomy" id="412755"/>
    <lineage>
        <taxon>unclassified sequences</taxon>
        <taxon>metagenomes</taxon>
        <taxon>ecological metagenomes</taxon>
    </lineage>
</organism>
<dbReference type="EMBL" id="LAZR01002135">
    <property type="protein sequence ID" value="KKN33989.1"/>
    <property type="molecule type" value="Genomic_DNA"/>
</dbReference>
<protein>
    <recommendedName>
        <fullName evidence="2">Phosphoadenosine phosphosulphate reductase domain-containing protein</fullName>
    </recommendedName>
</protein>
<proteinExistence type="predicted"/>
<dbReference type="InterPro" id="IPR014729">
    <property type="entry name" value="Rossmann-like_a/b/a_fold"/>
</dbReference>
<accession>A0A0F9PUW8</accession>
<name>A0A0F9PUW8_9ZZZZ</name>
<comment type="caution">
    <text evidence="1">The sequence shown here is derived from an EMBL/GenBank/DDBJ whole genome shotgun (WGS) entry which is preliminary data.</text>
</comment>
<evidence type="ECO:0000313" key="1">
    <source>
        <dbReference type="EMBL" id="KKN33989.1"/>
    </source>
</evidence>
<evidence type="ECO:0008006" key="2">
    <source>
        <dbReference type="Google" id="ProtNLM"/>
    </source>
</evidence>